<dbReference type="OrthoDB" id="2799175at2759"/>
<dbReference type="STRING" id="742152.A0A2H3JQE6"/>
<dbReference type="AlphaFoldDB" id="A0A2H3JQE6"/>
<accession>A0A2H3JQE6</accession>
<evidence type="ECO:0000313" key="1">
    <source>
        <dbReference type="EMBL" id="PCH44382.1"/>
    </source>
</evidence>
<dbReference type="Proteomes" id="UP000218811">
    <property type="component" value="Unassembled WGS sequence"/>
</dbReference>
<sequence length="457" mass="51518">MQSQTSSGLKTWPEYIDPVDQTLFPGAIASVCLFWRNVMMSQTSFWSRILVNVDEEPTSLATIRKHLALSNEHPLHVYLSRRAGHYGSEDLAEKVRVAAVLQLLLPHWGRIWTLHLDVLHAVSLPRVGFELGDFPPAARSIQLVSHIHDSIPCPIGSMAIPPTKASHLTSLYLDVSAFRDILQGSSGKILPNSVRYLMISGDGHGSLRLPVRPLAHCLQRLPDLTALRFVGVRIDIADARLPASAQLRCLRELEFEEMDWLLVCELCYQLRLDEHEPLHKLKLKGCTAARIFIGMFMWLPPSSHLCIEDIDSSEVVDYILGAFCRPCSQSLEVVHCRGFDIDVLNSLFDIRGNNHSLEWLCRFLERLTIKDCTEFSSSELMSTVDARRVAWERTDSLKPSDEEFELSPIGTLLVSGCGELEPDDQEWFDENVAHVQWDGWIGGFRHTGAPEGTQETF</sequence>
<protein>
    <recommendedName>
        <fullName evidence="3">F-box domain-containing protein</fullName>
    </recommendedName>
</protein>
<evidence type="ECO:0000313" key="2">
    <source>
        <dbReference type="Proteomes" id="UP000218811"/>
    </source>
</evidence>
<gene>
    <name evidence="1" type="ORF">WOLCODRAFT_165095</name>
</gene>
<dbReference type="OMA" id="AEDICAC"/>
<organism evidence="1 2">
    <name type="scientific">Wolfiporia cocos (strain MD-104)</name>
    <name type="common">Brown rot fungus</name>
    <dbReference type="NCBI Taxonomy" id="742152"/>
    <lineage>
        <taxon>Eukaryota</taxon>
        <taxon>Fungi</taxon>
        <taxon>Dikarya</taxon>
        <taxon>Basidiomycota</taxon>
        <taxon>Agaricomycotina</taxon>
        <taxon>Agaricomycetes</taxon>
        <taxon>Polyporales</taxon>
        <taxon>Phaeolaceae</taxon>
        <taxon>Wolfiporia</taxon>
    </lineage>
</organism>
<reference evidence="1 2" key="1">
    <citation type="journal article" date="2012" name="Science">
        <title>The Paleozoic origin of enzymatic lignin decomposition reconstructed from 31 fungal genomes.</title>
        <authorList>
            <person name="Floudas D."/>
            <person name="Binder M."/>
            <person name="Riley R."/>
            <person name="Barry K."/>
            <person name="Blanchette R.A."/>
            <person name="Henrissat B."/>
            <person name="Martinez A.T."/>
            <person name="Otillar R."/>
            <person name="Spatafora J.W."/>
            <person name="Yadav J.S."/>
            <person name="Aerts A."/>
            <person name="Benoit I."/>
            <person name="Boyd A."/>
            <person name="Carlson A."/>
            <person name="Copeland A."/>
            <person name="Coutinho P.M."/>
            <person name="de Vries R.P."/>
            <person name="Ferreira P."/>
            <person name="Findley K."/>
            <person name="Foster B."/>
            <person name="Gaskell J."/>
            <person name="Glotzer D."/>
            <person name="Gorecki P."/>
            <person name="Heitman J."/>
            <person name="Hesse C."/>
            <person name="Hori C."/>
            <person name="Igarashi K."/>
            <person name="Jurgens J.A."/>
            <person name="Kallen N."/>
            <person name="Kersten P."/>
            <person name="Kohler A."/>
            <person name="Kuees U."/>
            <person name="Kumar T.K.A."/>
            <person name="Kuo A."/>
            <person name="LaButti K."/>
            <person name="Larrondo L.F."/>
            <person name="Lindquist E."/>
            <person name="Ling A."/>
            <person name="Lombard V."/>
            <person name="Lucas S."/>
            <person name="Lundell T."/>
            <person name="Martin R."/>
            <person name="McLaughlin D.J."/>
            <person name="Morgenstern I."/>
            <person name="Morin E."/>
            <person name="Murat C."/>
            <person name="Nagy L.G."/>
            <person name="Nolan M."/>
            <person name="Ohm R.A."/>
            <person name="Patyshakuliyeva A."/>
            <person name="Rokas A."/>
            <person name="Ruiz-Duenas F.J."/>
            <person name="Sabat G."/>
            <person name="Salamov A."/>
            <person name="Samejima M."/>
            <person name="Schmutz J."/>
            <person name="Slot J.C."/>
            <person name="St John F."/>
            <person name="Stenlid J."/>
            <person name="Sun H."/>
            <person name="Sun S."/>
            <person name="Syed K."/>
            <person name="Tsang A."/>
            <person name="Wiebenga A."/>
            <person name="Young D."/>
            <person name="Pisabarro A."/>
            <person name="Eastwood D.C."/>
            <person name="Martin F."/>
            <person name="Cullen D."/>
            <person name="Grigoriev I.V."/>
            <person name="Hibbett D.S."/>
        </authorList>
    </citation>
    <scope>NUCLEOTIDE SEQUENCE [LARGE SCALE GENOMIC DNA]</scope>
    <source>
        <strain evidence="1 2">MD-104</strain>
    </source>
</reference>
<keyword evidence="2" id="KW-1185">Reference proteome</keyword>
<evidence type="ECO:0008006" key="3">
    <source>
        <dbReference type="Google" id="ProtNLM"/>
    </source>
</evidence>
<dbReference type="EMBL" id="KB468157">
    <property type="protein sequence ID" value="PCH44382.1"/>
    <property type="molecule type" value="Genomic_DNA"/>
</dbReference>
<dbReference type="SUPFAM" id="SSF52058">
    <property type="entry name" value="L domain-like"/>
    <property type="match status" value="1"/>
</dbReference>
<proteinExistence type="predicted"/>
<name>A0A2H3JQE6_WOLCO</name>